<dbReference type="Gene3D" id="3.40.1800.10">
    <property type="entry name" value="His-Me finger endonucleases"/>
    <property type="match status" value="1"/>
</dbReference>
<dbReference type="AlphaFoldDB" id="A0A373A356"/>
<dbReference type="EMBL" id="QVIG01000001">
    <property type="protein sequence ID" value="RGD62471.1"/>
    <property type="molecule type" value="Genomic_DNA"/>
</dbReference>
<keyword evidence="2" id="KW-1185">Reference proteome</keyword>
<proteinExistence type="predicted"/>
<comment type="caution">
    <text evidence="1">The sequence shown here is derived from an EMBL/GenBank/DDBJ whole genome shotgun (WGS) entry which is preliminary data.</text>
</comment>
<dbReference type="InterPro" id="IPR004211">
    <property type="entry name" value="Endonuclease_7"/>
</dbReference>
<organism evidence="1 2">
    <name type="scientific">Kitasatospora xanthocidica</name>
    <dbReference type="NCBI Taxonomy" id="83382"/>
    <lineage>
        <taxon>Bacteria</taxon>
        <taxon>Bacillati</taxon>
        <taxon>Actinomycetota</taxon>
        <taxon>Actinomycetes</taxon>
        <taxon>Kitasatosporales</taxon>
        <taxon>Streptomycetaceae</taxon>
        <taxon>Kitasatospora</taxon>
    </lineage>
</organism>
<dbReference type="Pfam" id="PF02945">
    <property type="entry name" value="Endonuclease_7"/>
    <property type="match status" value="1"/>
</dbReference>
<sequence>MAEPRKGFRRCSRCERNRSQRFFAPRGRVCSTCRKQAGRKAAHESRVQRTYGLRPGEYDVLFAAQDGRCAICRERRSQNLSVDHDHKNGAVRGLLCRRCNNQLLGKGARDRADVLRRAADYLDAPPAQALLGLRIHIDNQQA</sequence>
<reference evidence="1 2" key="1">
    <citation type="submission" date="2018-08" db="EMBL/GenBank/DDBJ databases">
        <title>Diversity &amp; Physiological Properties of Lignin-Decomposing Actinobacteria from Soil.</title>
        <authorList>
            <person name="Roh S.G."/>
            <person name="Kim S.B."/>
        </authorList>
    </citation>
    <scope>NUCLEOTIDE SEQUENCE [LARGE SCALE GENOMIC DNA]</scope>
    <source>
        <strain evidence="1 2">MMS17-GH009</strain>
    </source>
</reference>
<evidence type="ECO:0008006" key="3">
    <source>
        <dbReference type="Google" id="ProtNLM"/>
    </source>
</evidence>
<dbReference type="SUPFAM" id="SSF54060">
    <property type="entry name" value="His-Me finger endonucleases"/>
    <property type="match status" value="1"/>
</dbReference>
<dbReference type="InterPro" id="IPR044925">
    <property type="entry name" value="His-Me_finger_sf"/>
</dbReference>
<name>A0A373A356_9ACTN</name>
<accession>A0A373A356</accession>
<evidence type="ECO:0000313" key="1">
    <source>
        <dbReference type="EMBL" id="RGD62471.1"/>
    </source>
</evidence>
<dbReference type="InterPro" id="IPR038563">
    <property type="entry name" value="Endonuclease_7_sf"/>
</dbReference>
<evidence type="ECO:0000313" key="2">
    <source>
        <dbReference type="Proteomes" id="UP000263377"/>
    </source>
</evidence>
<protein>
    <recommendedName>
        <fullName evidence="3">Recombination endonuclease VII</fullName>
    </recommendedName>
</protein>
<gene>
    <name evidence="1" type="ORF">DR950_36175</name>
</gene>
<dbReference type="Proteomes" id="UP000263377">
    <property type="component" value="Unassembled WGS sequence"/>
</dbReference>